<evidence type="ECO:0000256" key="2">
    <source>
        <dbReference type="PIRSR" id="PIRSR613078-1"/>
    </source>
</evidence>
<dbReference type="InterPro" id="IPR013078">
    <property type="entry name" value="His_Pase_superF_clade-1"/>
</dbReference>
<organism evidence="4 6">
    <name type="scientific">Lacticaseibacillus chiayiensis</name>
    <dbReference type="NCBI Taxonomy" id="2100821"/>
    <lineage>
        <taxon>Bacteria</taxon>
        <taxon>Bacillati</taxon>
        <taxon>Bacillota</taxon>
        <taxon>Bacilli</taxon>
        <taxon>Lactobacillales</taxon>
        <taxon>Lactobacillaceae</taxon>
        <taxon>Lacticaseibacillus</taxon>
    </lineage>
</organism>
<dbReference type="GO" id="GO:0005829">
    <property type="term" value="C:cytosol"/>
    <property type="evidence" value="ECO:0007669"/>
    <property type="project" value="TreeGrafter"/>
</dbReference>
<evidence type="ECO:0000313" key="5">
    <source>
        <dbReference type="EMBL" id="UYN57515.1"/>
    </source>
</evidence>
<dbReference type="EMBL" id="MSSM01000028">
    <property type="protein sequence ID" value="RXT20609.1"/>
    <property type="molecule type" value="Genomic_DNA"/>
</dbReference>
<evidence type="ECO:0000256" key="1">
    <source>
        <dbReference type="ARBA" id="ARBA00022801"/>
    </source>
</evidence>
<dbReference type="Gene3D" id="3.40.50.1240">
    <property type="entry name" value="Phosphoglycerate mutase-like"/>
    <property type="match status" value="1"/>
</dbReference>
<dbReference type="PANTHER" id="PTHR46517">
    <property type="entry name" value="FRUCTOSE-2,6-BISPHOSPHATASE TIGAR"/>
    <property type="match status" value="1"/>
</dbReference>
<dbReference type="SUPFAM" id="SSF53254">
    <property type="entry name" value="Phosphoglycerate mutase-like"/>
    <property type="match status" value="1"/>
</dbReference>
<dbReference type="InterPro" id="IPR051695">
    <property type="entry name" value="Phosphoglycerate_Mutase"/>
</dbReference>
<dbReference type="SMART" id="SM00855">
    <property type="entry name" value="PGAM"/>
    <property type="match status" value="1"/>
</dbReference>
<evidence type="ECO:0000313" key="4">
    <source>
        <dbReference type="EMBL" id="RXT20609.1"/>
    </source>
</evidence>
<keyword evidence="1" id="KW-0378">Hydrolase</keyword>
<dbReference type="InterPro" id="IPR001345">
    <property type="entry name" value="PG/BPGM_mutase_AS"/>
</dbReference>
<evidence type="ECO:0000256" key="3">
    <source>
        <dbReference type="PIRSR" id="PIRSR613078-2"/>
    </source>
</evidence>
<feature type="binding site" evidence="3">
    <location>
        <position position="60"/>
    </location>
    <ligand>
        <name>substrate</name>
    </ligand>
</feature>
<dbReference type="AlphaFoldDB" id="A0A4Q1TPJ6"/>
<evidence type="ECO:0000313" key="7">
    <source>
        <dbReference type="Proteomes" id="UP001164790"/>
    </source>
</evidence>
<dbReference type="PROSITE" id="PS00175">
    <property type="entry name" value="PG_MUTASE"/>
    <property type="match status" value="1"/>
</dbReference>
<name>A0A4Q1TPJ6_9LACO</name>
<dbReference type="Proteomes" id="UP001164790">
    <property type="component" value="Chromosome"/>
</dbReference>
<dbReference type="GO" id="GO:0043456">
    <property type="term" value="P:regulation of pentose-phosphate shunt"/>
    <property type="evidence" value="ECO:0007669"/>
    <property type="project" value="TreeGrafter"/>
</dbReference>
<dbReference type="GO" id="GO:0004331">
    <property type="term" value="F:fructose-2,6-bisphosphate 2-phosphatase activity"/>
    <property type="evidence" value="ECO:0007669"/>
    <property type="project" value="TreeGrafter"/>
</dbReference>
<reference evidence="5" key="2">
    <citation type="submission" date="2022-10" db="EMBL/GenBank/DDBJ databases">
        <title>Comparative genomic analysis and in-vitro probiotic properties of the potential probiotic L. chiayiensis AACE 3.</title>
        <authorList>
            <person name="Kang X."/>
        </authorList>
    </citation>
    <scope>NUCLEOTIDE SEQUENCE</scope>
    <source>
        <strain evidence="5">AACE 3</strain>
    </source>
</reference>
<evidence type="ECO:0000313" key="6">
    <source>
        <dbReference type="Proteomes" id="UP000290475"/>
    </source>
</evidence>
<feature type="active site" description="Proton donor/acceptor" evidence="2">
    <location>
        <position position="86"/>
    </location>
</feature>
<dbReference type="GO" id="GO:0045820">
    <property type="term" value="P:negative regulation of glycolytic process"/>
    <property type="evidence" value="ECO:0007669"/>
    <property type="project" value="TreeGrafter"/>
</dbReference>
<dbReference type="RefSeq" id="WP_129302338.1">
    <property type="nucleotide sequence ID" value="NZ_CP074378.1"/>
</dbReference>
<feature type="active site" description="Tele-phosphohistidine intermediate" evidence="2">
    <location>
        <position position="9"/>
    </location>
</feature>
<dbReference type="PANTHER" id="PTHR46517:SF1">
    <property type="entry name" value="FRUCTOSE-2,6-BISPHOSPHATASE TIGAR"/>
    <property type="match status" value="1"/>
</dbReference>
<gene>
    <name evidence="4" type="ORF">BVJ53_10395</name>
    <name evidence="5" type="ORF">OFW50_05465</name>
</gene>
<sequence length="228" mass="25202">MINLYLVRHGETVGNVRQLIQGVTNSRLDAHGRKQAFALGLGLRASGLKFDRVVSSDLIRAQETAQQILLGMDEKQSIETNSGLREENDGIFEGRELKDVSEEVFGVPDYHQLVTSGKVPLEAIPDKFHAADVTNQAENTQQIVSRYDLALRRVVAAAEAAHETSILVVSHGTASLLWLLAHGGKLPNRTELKNASVSKVTYQKGRFKVGWLDNTTFRDQGLQEAWSQ</sequence>
<protein>
    <submittedName>
        <fullName evidence="5">Histidine phosphatase family protein</fullName>
    </submittedName>
    <submittedName>
        <fullName evidence="4">Phosphoglycerate mutase</fullName>
    </submittedName>
</protein>
<proteinExistence type="predicted"/>
<dbReference type="Proteomes" id="UP000290475">
    <property type="component" value="Unassembled WGS sequence"/>
</dbReference>
<feature type="binding site" evidence="3">
    <location>
        <begin position="8"/>
        <end position="15"/>
    </location>
    <ligand>
        <name>substrate</name>
    </ligand>
</feature>
<reference evidence="4 6" key="1">
    <citation type="submission" date="2017-01" db="EMBL/GenBank/DDBJ databases">
        <title>Lactobacillus chiayiensis sp. nov., a lactic acid bacterium isolated from compost.</title>
        <authorList>
            <person name="Huang C.-H."/>
        </authorList>
    </citation>
    <scope>NUCLEOTIDE SEQUENCE [LARGE SCALE GENOMIC DNA]</scope>
    <source>
        <strain evidence="4">Chh01</strain>
        <strain evidence="6">chh01</strain>
    </source>
</reference>
<dbReference type="EMBL" id="CP107523">
    <property type="protein sequence ID" value="UYN57515.1"/>
    <property type="molecule type" value="Genomic_DNA"/>
</dbReference>
<keyword evidence="7" id="KW-1185">Reference proteome</keyword>
<dbReference type="CDD" id="cd07067">
    <property type="entry name" value="HP_PGM_like"/>
    <property type="match status" value="1"/>
</dbReference>
<dbReference type="InterPro" id="IPR029033">
    <property type="entry name" value="His_PPase_superfam"/>
</dbReference>
<accession>A0A4Q1TPJ6</accession>
<dbReference type="Pfam" id="PF00300">
    <property type="entry name" value="His_Phos_1"/>
    <property type="match status" value="1"/>
</dbReference>